<keyword evidence="1" id="KW-0663">Pyridoxal phosphate</keyword>
<proteinExistence type="predicted"/>
<gene>
    <name evidence="3" type="ORF">SAE02_10080</name>
</gene>
<name>A0A512DKY4_9PROT</name>
<dbReference type="EMBL" id="BJYZ01000003">
    <property type="protein sequence ID" value="GEO36860.1"/>
    <property type="molecule type" value="Genomic_DNA"/>
</dbReference>
<dbReference type="Pfam" id="PF00266">
    <property type="entry name" value="Aminotran_5"/>
    <property type="match status" value="1"/>
</dbReference>
<dbReference type="InterPro" id="IPR000192">
    <property type="entry name" value="Aminotrans_V_dom"/>
</dbReference>
<evidence type="ECO:0000313" key="3">
    <source>
        <dbReference type="EMBL" id="GEO36860.1"/>
    </source>
</evidence>
<feature type="domain" description="Aminotransferase class V" evidence="2">
    <location>
        <begin position="22"/>
        <end position="402"/>
    </location>
</feature>
<dbReference type="Proteomes" id="UP000321523">
    <property type="component" value="Unassembled WGS sequence"/>
</dbReference>
<dbReference type="PANTHER" id="PTHR43586:SF21">
    <property type="entry name" value="PYRIDOXAL PHOSPHATE (PLP)-DEPENDENT ASPARTATE AMINOTRANSFERASE SUPERFAMILY"/>
    <property type="match status" value="1"/>
</dbReference>
<reference evidence="3 4" key="1">
    <citation type="submission" date="2019-07" db="EMBL/GenBank/DDBJ databases">
        <title>Whole genome shotgun sequence of Skermanella aerolata NBRC 106429.</title>
        <authorList>
            <person name="Hosoyama A."/>
            <person name="Uohara A."/>
            <person name="Ohji S."/>
            <person name="Ichikawa N."/>
        </authorList>
    </citation>
    <scope>NUCLEOTIDE SEQUENCE [LARGE SCALE GENOMIC DNA]</scope>
    <source>
        <strain evidence="3 4">NBRC 106429</strain>
    </source>
</reference>
<dbReference type="InterPro" id="IPR015422">
    <property type="entry name" value="PyrdxlP-dep_Trfase_small"/>
</dbReference>
<dbReference type="InterPro" id="IPR015421">
    <property type="entry name" value="PyrdxlP-dep_Trfase_major"/>
</dbReference>
<dbReference type="AlphaFoldDB" id="A0A512DKY4"/>
<dbReference type="InterPro" id="IPR011340">
    <property type="entry name" value="Cys_dSase-rel"/>
</dbReference>
<dbReference type="PANTHER" id="PTHR43586">
    <property type="entry name" value="CYSTEINE DESULFURASE"/>
    <property type="match status" value="1"/>
</dbReference>
<dbReference type="InterPro" id="IPR015424">
    <property type="entry name" value="PyrdxlP-dep_Trfase"/>
</dbReference>
<comment type="caution">
    <text evidence="3">The sequence shown here is derived from an EMBL/GenBank/DDBJ whole genome shotgun (WGS) entry which is preliminary data.</text>
</comment>
<sequence length="410" mass="45377">MLPALDLDYVRAQFPALAGDWVFFDNAGGSQTLVTVAERISDYLLTSNVQLGASYAVSQQSGARVRDAHLSIAELIGAARPDEIVMGPSTTALMYTLAAALAEEIAPGDEIVVTDTDHEANIGPWLKLAEQKGAVVKTWAVRPETLELELADLDALMTPRTKLVCFTHASNILGTINPVAEITRFVHERGARVVVDAVALAPHRAVEVAAWDVDFYIFSFYKVYGPHHAVLYGKYDHLLALPSLNHFFIGRDVVPYKLQQGNVNYELSVGCTAITDYMVELGGRTGSRTDRRGQILAGFDAIAQQEEQLAERLLSFLRGRNSVRIIGNPSADRGRRVPTISFIAENHRSDEVVTRVDEHRIGIRYGDFYARRLIEKLDLTRHAGVIRVSMVHYNTVAEVDRLVEALDRIL</sequence>
<dbReference type="Gene3D" id="3.40.640.10">
    <property type="entry name" value="Type I PLP-dependent aspartate aminotransferase-like (Major domain)"/>
    <property type="match status" value="1"/>
</dbReference>
<accession>A0A512DKY4</accession>
<dbReference type="SUPFAM" id="SSF53383">
    <property type="entry name" value="PLP-dependent transferases"/>
    <property type="match status" value="1"/>
</dbReference>
<dbReference type="NCBIfam" id="TIGR01976">
    <property type="entry name" value="am_tr_V_VC1184"/>
    <property type="match status" value="1"/>
</dbReference>
<evidence type="ECO:0000256" key="1">
    <source>
        <dbReference type="ARBA" id="ARBA00022898"/>
    </source>
</evidence>
<organism evidence="3 4">
    <name type="scientific">Skermanella aerolata</name>
    <dbReference type="NCBI Taxonomy" id="393310"/>
    <lineage>
        <taxon>Bacteria</taxon>
        <taxon>Pseudomonadati</taxon>
        <taxon>Pseudomonadota</taxon>
        <taxon>Alphaproteobacteria</taxon>
        <taxon>Rhodospirillales</taxon>
        <taxon>Azospirillaceae</taxon>
        <taxon>Skermanella</taxon>
    </lineage>
</organism>
<dbReference type="Gene3D" id="3.90.1150.10">
    <property type="entry name" value="Aspartate Aminotransferase, domain 1"/>
    <property type="match status" value="1"/>
</dbReference>
<dbReference type="OrthoDB" id="7592443at2"/>
<dbReference type="RefSeq" id="WP_044426106.1">
    <property type="nucleotide sequence ID" value="NZ_BJYZ01000003.1"/>
</dbReference>
<protein>
    <submittedName>
        <fullName evidence="3">Cysteine desulfurase-like protein</fullName>
    </submittedName>
</protein>
<evidence type="ECO:0000259" key="2">
    <source>
        <dbReference type="Pfam" id="PF00266"/>
    </source>
</evidence>
<keyword evidence="4" id="KW-1185">Reference proteome</keyword>
<evidence type="ECO:0000313" key="4">
    <source>
        <dbReference type="Proteomes" id="UP000321523"/>
    </source>
</evidence>